<keyword evidence="7 8" id="KW-0472">Membrane</keyword>
<dbReference type="PANTHER" id="PTHR21716">
    <property type="entry name" value="TRANSMEMBRANE PROTEIN"/>
    <property type="match status" value="1"/>
</dbReference>
<feature type="transmembrane region" description="Helical" evidence="8">
    <location>
        <begin position="314"/>
        <end position="347"/>
    </location>
</feature>
<dbReference type="RefSeq" id="WP_218285771.1">
    <property type="nucleotide sequence ID" value="NZ_CP076448.1"/>
</dbReference>
<dbReference type="Pfam" id="PF01594">
    <property type="entry name" value="AI-2E_transport"/>
    <property type="match status" value="1"/>
</dbReference>
<reference evidence="9" key="1">
    <citation type="submission" date="2021-06" db="EMBL/GenBank/DDBJ databases">
        <title>Elioraea tepida, sp. nov., a moderately thermophilic aerobic anoxygenic phototrophic bacterium isolated from an alkaline siliceous hot spring mat community in Yellowstone National Park, WY, USA.</title>
        <authorList>
            <person name="Saini M.K."/>
            <person name="Yoshida S."/>
            <person name="Sebastian A."/>
            <person name="Hirose S."/>
            <person name="Hara E."/>
            <person name="Tamaki H."/>
            <person name="Soulier N.T."/>
            <person name="Albert I."/>
            <person name="Hanada S."/>
            <person name="Bryant D.A."/>
            <person name="Tank M."/>
        </authorList>
    </citation>
    <scope>NUCLEOTIDE SEQUENCE</scope>
    <source>
        <strain evidence="9">MS-P2</strain>
    </source>
</reference>
<evidence type="ECO:0000256" key="4">
    <source>
        <dbReference type="ARBA" id="ARBA00022475"/>
    </source>
</evidence>
<gene>
    <name evidence="9" type="ORF">KO353_16155</name>
</gene>
<evidence type="ECO:0000256" key="6">
    <source>
        <dbReference type="ARBA" id="ARBA00022989"/>
    </source>
</evidence>
<evidence type="ECO:0000313" key="10">
    <source>
        <dbReference type="Proteomes" id="UP000694001"/>
    </source>
</evidence>
<comment type="subcellular location">
    <subcellularLocation>
        <location evidence="1">Cell membrane</location>
        <topology evidence="1">Multi-pass membrane protein</topology>
    </subcellularLocation>
</comment>
<evidence type="ECO:0000256" key="1">
    <source>
        <dbReference type="ARBA" id="ARBA00004651"/>
    </source>
</evidence>
<dbReference type="PROSITE" id="PS51257">
    <property type="entry name" value="PROKAR_LIPOPROTEIN"/>
    <property type="match status" value="1"/>
</dbReference>
<comment type="similarity">
    <text evidence="2">Belongs to the autoinducer-2 exporter (AI-2E) (TC 2.A.86) family.</text>
</comment>
<keyword evidence="6 8" id="KW-1133">Transmembrane helix</keyword>
<dbReference type="GO" id="GO:0005886">
    <property type="term" value="C:plasma membrane"/>
    <property type="evidence" value="ECO:0007669"/>
    <property type="project" value="UniProtKB-SubCell"/>
</dbReference>
<dbReference type="Proteomes" id="UP000694001">
    <property type="component" value="Chromosome"/>
</dbReference>
<evidence type="ECO:0000256" key="8">
    <source>
        <dbReference type="SAM" id="Phobius"/>
    </source>
</evidence>
<evidence type="ECO:0000313" key="9">
    <source>
        <dbReference type="EMBL" id="QXM24714.1"/>
    </source>
</evidence>
<feature type="transmembrane region" description="Helical" evidence="8">
    <location>
        <begin position="220"/>
        <end position="242"/>
    </location>
</feature>
<evidence type="ECO:0000256" key="5">
    <source>
        <dbReference type="ARBA" id="ARBA00022692"/>
    </source>
</evidence>
<feature type="transmembrane region" description="Helical" evidence="8">
    <location>
        <begin position="74"/>
        <end position="94"/>
    </location>
</feature>
<dbReference type="AlphaFoldDB" id="A0A975YJJ3"/>
<keyword evidence="3" id="KW-0813">Transport</keyword>
<dbReference type="InterPro" id="IPR002549">
    <property type="entry name" value="AI-2E-like"/>
</dbReference>
<feature type="transmembrane region" description="Helical" evidence="8">
    <location>
        <begin position="249"/>
        <end position="276"/>
    </location>
</feature>
<keyword evidence="4" id="KW-1003">Cell membrane</keyword>
<evidence type="ECO:0000256" key="7">
    <source>
        <dbReference type="ARBA" id="ARBA00023136"/>
    </source>
</evidence>
<organism evidence="9 10">
    <name type="scientific">Elioraea tepida</name>
    <dbReference type="NCBI Taxonomy" id="2843330"/>
    <lineage>
        <taxon>Bacteria</taxon>
        <taxon>Pseudomonadati</taxon>
        <taxon>Pseudomonadota</taxon>
        <taxon>Alphaproteobacteria</taxon>
        <taxon>Acetobacterales</taxon>
        <taxon>Elioraeaceae</taxon>
        <taxon>Elioraea</taxon>
    </lineage>
</organism>
<keyword evidence="10" id="KW-1185">Reference proteome</keyword>
<keyword evidence="5 8" id="KW-0812">Transmembrane</keyword>
<dbReference type="KEGG" id="elio:KO353_16155"/>
<proteinExistence type="inferred from homology"/>
<accession>A0A975YJJ3</accession>
<dbReference type="PANTHER" id="PTHR21716:SF67">
    <property type="entry name" value="TRANSPORT PROTEIN YDIK-RELATED"/>
    <property type="match status" value="1"/>
</dbReference>
<sequence length="364" mass="37945">MSEERTVPRPGRAPQFEQVLGYGLAVLLLLACLVIIAPFIPALVWSAVIVVTLWRPLEWLTARLGNRRGLVATLLALAMLALVVLPAVSLVDTITAGLPQLRGMAADLVAAVPREPPRLIASLPLFGERLSETWRTLAEDAGAAADLVERVGPAIAGWLLRSLAEIGETMLQFLLVAIATAVLYAKGDVAAEMTARLAARLGGAEGTEALDVATRAIRGVSAGVVGTAAVQAVLAAIGFAAAGVPAVPLLGLGVLIAGIIQIGPLPVWLPVVLWLYHSGETLTGTLLLAWNLGAVQTVDNVLRPVLISRGARLPLLLMLIGVLGGLVAMGLIGVFLGPTLLGVGYVMLRRWLGMEAPVVAERHG</sequence>
<dbReference type="EMBL" id="CP076448">
    <property type="protein sequence ID" value="QXM24714.1"/>
    <property type="molecule type" value="Genomic_DNA"/>
</dbReference>
<evidence type="ECO:0000256" key="2">
    <source>
        <dbReference type="ARBA" id="ARBA00009773"/>
    </source>
</evidence>
<evidence type="ECO:0000256" key="3">
    <source>
        <dbReference type="ARBA" id="ARBA00022448"/>
    </source>
</evidence>
<feature type="transmembrane region" description="Helical" evidence="8">
    <location>
        <begin position="21"/>
        <end position="54"/>
    </location>
</feature>
<protein>
    <submittedName>
        <fullName evidence="9">AI-2E family transporter</fullName>
    </submittedName>
</protein>
<name>A0A975YJJ3_9PROT</name>